<evidence type="ECO:0000256" key="2">
    <source>
        <dbReference type="ARBA" id="ARBA00022692"/>
    </source>
</evidence>
<feature type="transmembrane region" description="Helical" evidence="5">
    <location>
        <begin position="218"/>
        <end position="233"/>
    </location>
</feature>
<dbReference type="InterPro" id="IPR007016">
    <property type="entry name" value="O-antigen_ligase-rel_domated"/>
</dbReference>
<feature type="transmembrane region" description="Helical" evidence="5">
    <location>
        <begin position="340"/>
        <end position="367"/>
    </location>
</feature>
<evidence type="ECO:0000313" key="7">
    <source>
        <dbReference type="EMBL" id="MFB9757951.1"/>
    </source>
</evidence>
<feature type="transmembrane region" description="Helical" evidence="5">
    <location>
        <begin position="47"/>
        <end position="65"/>
    </location>
</feature>
<dbReference type="PANTHER" id="PTHR37422:SF13">
    <property type="entry name" value="LIPOPOLYSACCHARIDE BIOSYNTHESIS PROTEIN PA4999-RELATED"/>
    <property type="match status" value="1"/>
</dbReference>
<feature type="transmembrane region" description="Helical" evidence="5">
    <location>
        <begin position="154"/>
        <end position="174"/>
    </location>
</feature>
<feature type="transmembrane region" description="Helical" evidence="5">
    <location>
        <begin position="98"/>
        <end position="117"/>
    </location>
</feature>
<sequence>MYILILILLVGTSIPLITMSEHYAVLLIYALFTLISFVLISKKKLQFEHFIMALLASSAIPHSVTLGGLNVSISDAYIAVMVVLLVIFSKFELSIPKTYFVITITYLAFCALSLAWANDFTNGLARLIQLIEFMLITVYVFYNIRSTKFLKTMMNWYIGLATVLGAIAVGYSLAQHVTGPLYILGFHKNALGSVLGTSIPLIYGLLLLNKDCSKKVKLTYLFCLFITVFGLLMTMSRGAFLGSIAAIIVLLYFTNKTKQILGILGLIAVCFGLYAFILSPSYLESVTRFDEYSSAYSRVIIYDDVTSKIKEHPYIGHGVGNYFISIPQINFSQDDPNNIFLLNLVELGVVGLVFFVLMILYIVGVAFKNKREFKQNHELLTLNAIFIAGFVARFVHIQVDVSWVRGPGLFMFAMVGMLLSLRKIVKNIKQGS</sequence>
<keyword evidence="2 5" id="KW-0812">Transmembrane</keyword>
<dbReference type="Pfam" id="PF04932">
    <property type="entry name" value="Wzy_C"/>
    <property type="match status" value="1"/>
</dbReference>
<feature type="transmembrane region" description="Helical" evidence="5">
    <location>
        <begin position="23"/>
        <end position="40"/>
    </location>
</feature>
<feature type="transmembrane region" description="Helical" evidence="5">
    <location>
        <begin position="71"/>
        <end position="91"/>
    </location>
</feature>
<dbReference type="EMBL" id="JBHMAF010000019">
    <property type="protein sequence ID" value="MFB9757951.1"/>
    <property type="molecule type" value="Genomic_DNA"/>
</dbReference>
<feature type="domain" description="O-antigen ligase-related" evidence="6">
    <location>
        <begin position="223"/>
        <end position="356"/>
    </location>
</feature>
<feature type="transmembrane region" description="Helical" evidence="5">
    <location>
        <begin position="379"/>
        <end position="397"/>
    </location>
</feature>
<keyword evidence="7" id="KW-0436">Ligase</keyword>
<evidence type="ECO:0000256" key="5">
    <source>
        <dbReference type="SAM" id="Phobius"/>
    </source>
</evidence>
<keyword evidence="3 5" id="KW-1133">Transmembrane helix</keyword>
<gene>
    <name evidence="7" type="ORF">ACFFMS_05285</name>
</gene>
<evidence type="ECO:0000259" key="6">
    <source>
        <dbReference type="Pfam" id="PF04932"/>
    </source>
</evidence>
<feature type="transmembrane region" description="Helical" evidence="5">
    <location>
        <begin position="403"/>
        <end position="421"/>
    </location>
</feature>
<evidence type="ECO:0000256" key="4">
    <source>
        <dbReference type="ARBA" id="ARBA00023136"/>
    </source>
</evidence>
<feature type="transmembrane region" description="Helical" evidence="5">
    <location>
        <begin position="239"/>
        <end position="254"/>
    </location>
</feature>
<feature type="transmembrane region" description="Helical" evidence="5">
    <location>
        <begin position="186"/>
        <end position="206"/>
    </location>
</feature>
<comment type="caution">
    <text evidence="7">The sequence shown here is derived from an EMBL/GenBank/DDBJ whole genome shotgun (WGS) entry which is preliminary data.</text>
</comment>
<protein>
    <submittedName>
        <fullName evidence="7">O-antigen ligase family protein</fullName>
    </submittedName>
</protein>
<keyword evidence="8" id="KW-1185">Reference proteome</keyword>
<dbReference type="PANTHER" id="PTHR37422">
    <property type="entry name" value="TEICHURONIC ACID BIOSYNTHESIS PROTEIN TUAE"/>
    <property type="match status" value="1"/>
</dbReference>
<dbReference type="InterPro" id="IPR051533">
    <property type="entry name" value="WaaL-like"/>
</dbReference>
<evidence type="ECO:0000313" key="8">
    <source>
        <dbReference type="Proteomes" id="UP001589609"/>
    </source>
</evidence>
<proteinExistence type="predicted"/>
<feature type="transmembrane region" description="Helical" evidence="5">
    <location>
        <begin position="261"/>
        <end position="283"/>
    </location>
</feature>
<evidence type="ECO:0000256" key="3">
    <source>
        <dbReference type="ARBA" id="ARBA00022989"/>
    </source>
</evidence>
<accession>A0ABV5WBH8</accession>
<keyword evidence="4 5" id="KW-0472">Membrane</keyword>
<dbReference type="GO" id="GO:0016874">
    <property type="term" value="F:ligase activity"/>
    <property type="evidence" value="ECO:0007669"/>
    <property type="project" value="UniProtKB-KW"/>
</dbReference>
<feature type="transmembrane region" description="Helical" evidence="5">
    <location>
        <begin position="123"/>
        <end position="142"/>
    </location>
</feature>
<comment type="subcellular location">
    <subcellularLocation>
        <location evidence="1">Membrane</location>
        <topology evidence="1">Multi-pass membrane protein</topology>
    </subcellularLocation>
</comment>
<name>A0ABV5WBH8_9BACI</name>
<organism evidence="7 8">
    <name type="scientific">Ectobacillus funiculus</name>
    <dbReference type="NCBI Taxonomy" id="137993"/>
    <lineage>
        <taxon>Bacteria</taxon>
        <taxon>Bacillati</taxon>
        <taxon>Bacillota</taxon>
        <taxon>Bacilli</taxon>
        <taxon>Bacillales</taxon>
        <taxon>Bacillaceae</taxon>
        <taxon>Ectobacillus</taxon>
    </lineage>
</organism>
<dbReference type="Proteomes" id="UP001589609">
    <property type="component" value="Unassembled WGS sequence"/>
</dbReference>
<evidence type="ECO:0000256" key="1">
    <source>
        <dbReference type="ARBA" id="ARBA00004141"/>
    </source>
</evidence>
<reference evidence="7 8" key="1">
    <citation type="submission" date="2024-09" db="EMBL/GenBank/DDBJ databases">
        <authorList>
            <person name="Sun Q."/>
            <person name="Mori K."/>
        </authorList>
    </citation>
    <scope>NUCLEOTIDE SEQUENCE [LARGE SCALE GENOMIC DNA]</scope>
    <source>
        <strain evidence="7 8">JCM 11201</strain>
    </source>
</reference>